<organism evidence="3">
    <name type="scientific">Melampsora larici-populina (strain 98AG31 / pathotype 3-4-7)</name>
    <name type="common">Poplar leaf rust fungus</name>
    <dbReference type="NCBI Taxonomy" id="747676"/>
    <lineage>
        <taxon>Eukaryota</taxon>
        <taxon>Fungi</taxon>
        <taxon>Dikarya</taxon>
        <taxon>Basidiomycota</taxon>
        <taxon>Pucciniomycotina</taxon>
        <taxon>Pucciniomycetes</taxon>
        <taxon>Pucciniales</taxon>
        <taxon>Melampsoraceae</taxon>
        <taxon>Melampsora</taxon>
    </lineage>
</organism>
<sequence length="120" mass="13911">MARTKKSEQSTPLTFKEREELNKSDIKNRLEKSTVAKYTSGYRRFLKFCKEHHHAGTISDSFNLLTIEKTVGQQKVKIPFDPYSHGTRQDDVYRIPTSPNGGKHHFGKAVSYSRWIICLH</sequence>
<keyword evidence="3" id="KW-1185">Reference proteome</keyword>
<evidence type="ECO:0000256" key="1">
    <source>
        <dbReference type="SAM" id="MobiDB-lite"/>
    </source>
</evidence>
<evidence type="ECO:0000313" key="2">
    <source>
        <dbReference type="EMBL" id="EGG04488.1"/>
    </source>
</evidence>
<dbReference type="RefSeq" id="XP_007412279.1">
    <property type="nucleotide sequence ID" value="XM_007412217.1"/>
</dbReference>
<proteinExistence type="predicted"/>
<evidence type="ECO:0000313" key="3">
    <source>
        <dbReference type="Proteomes" id="UP000001072"/>
    </source>
</evidence>
<dbReference type="Proteomes" id="UP000001072">
    <property type="component" value="Unassembled WGS sequence"/>
</dbReference>
<dbReference type="InParanoid" id="F4RT58"/>
<dbReference type="EMBL" id="GL883118">
    <property type="protein sequence ID" value="EGG04488.1"/>
    <property type="molecule type" value="Genomic_DNA"/>
</dbReference>
<accession>F4RT58</accession>
<feature type="region of interest" description="Disordered" evidence="1">
    <location>
        <begin position="1"/>
        <end position="20"/>
    </location>
</feature>
<protein>
    <submittedName>
        <fullName evidence="2">Uncharacterized protein</fullName>
    </submittedName>
</protein>
<name>F4RT58_MELLP</name>
<dbReference type="HOGENOM" id="CLU_2050148_0_0_1"/>
<gene>
    <name evidence="2" type="ORF">MELLADRAFT_108456</name>
</gene>
<dbReference type="VEuPathDB" id="FungiDB:MELLADRAFT_108456"/>
<reference evidence="3" key="1">
    <citation type="journal article" date="2011" name="Proc. Natl. Acad. Sci. U.S.A.">
        <title>Obligate biotrophy features unraveled by the genomic analysis of rust fungi.</title>
        <authorList>
            <person name="Duplessis S."/>
            <person name="Cuomo C.A."/>
            <person name="Lin Y.-C."/>
            <person name="Aerts A."/>
            <person name="Tisserant E."/>
            <person name="Veneault-Fourrey C."/>
            <person name="Joly D.L."/>
            <person name="Hacquard S."/>
            <person name="Amselem J."/>
            <person name="Cantarel B.L."/>
            <person name="Chiu R."/>
            <person name="Coutinho P.M."/>
            <person name="Feau N."/>
            <person name="Field M."/>
            <person name="Frey P."/>
            <person name="Gelhaye E."/>
            <person name="Goldberg J."/>
            <person name="Grabherr M.G."/>
            <person name="Kodira C.D."/>
            <person name="Kohler A."/>
            <person name="Kuees U."/>
            <person name="Lindquist E.A."/>
            <person name="Lucas S.M."/>
            <person name="Mago R."/>
            <person name="Mauceli E."/>
            <person name="Morin E."/>
            <person name="Murat C."/>
            <person name="Pangilinan J.L."/>
            <person name="Park R."/>
            <person name="Pearson M."/>
            <person name="Quesneville H."/>
            <person name="Rouhier N."/>
            <person name="Sakthikumar S."/>
            <person name="Salamov A.A."/>
            <person name="Schmutz J."/>
            <person name="Selles B."/>
            <person name="Shapiro H."/>
            <person name="Tanguay P."/>
            <person name="Tuskan G.A."/>
            <person name="Henrissat B."/>
            <person name="Van de Peer Y."/>
            <person name="Rouze P."/>
            <person name="Ellis J.G."/>
            <person name="Dodds P.N."/>
            <person name="Schein J.E."/>
            <person name="Zhong S."/>
            <person name="Hamelin R.C."/>
            <person name="Grigoriev I.V."/>
            <person name="Szabo L.J."/>
            <person name="Martin F."/>
        </authorList>
    </citation>
    <scope>NUCLEOTIDE SEQUENCE [LARGE SCALE GENOMIC DNA]</scope>
    <source>
        <strain evidence="3">98AG31 / pathotype 3-4-7</strain>
    </source>
</reference>
<dbReference type="AlphaFoldDB" id="F4RT58"/>
<dbReference type="GeneID" id="18923472"/>
<dbReference type="KEGG" id="mlr:MELLADRAFT_108456"/>